<dbReference type="OrthoDB" id="430364at2759"/>
<sequence>MENDPGSVAEQRANAVAKLKRAASLPRLKNGRRPQMHNEVVSEGEKTLHDDVQDPSQDTPPECVSNSDYKPIVQPEENPGSPEPSNVNRKRRSRSRSRSRGSKDLRKFKPPQSPLPTSVTPSNDSSPDDSPPSRAEYLPHSILAPIPSHLNPLPNSPFILPGFLTAENPFLPSVPSGASSPIPRLPTLEALVSRQGLQRSNSAGAARMLTLQSTLQKLTGGTELMDSTFPSPAMSPPPSGTKLGRNNTVSGGESSERSTARRLMMAQLNKRMIKETDIEEEDPRPFSPSKRRQRRRSKRQSANRPVVSTTDESDLVSTNDATPNRSNTPQTQPDELAPNVQRTSSSTPIPPIPIYPLATPSINLNETINSSRQSTPVRAVPPTHFDHAAKKNGRVF</sequence>
<feature type="compositionally biased region" description="Low complexity" evidence="1">
    <location>
        <begin position="116"/>
        <end position="125"/>
    </location>
</feature>
<feature type="region of interest" description="Disordered" evidence="1">
    <location>
        <begin position="222"/>
        <end position="260"/>
    </location>
</feature>
<feature type="compositionally biased region" description="Polar residues" evidence="1">
    <location>
        <begin position="306"/>
        <end position="333"/>
    </location>
</feature>
<accession>A0A9P7ER96</accession>
<dbReference type="RefSeq" id="XP_041284388.1">
    <property type="nucleotide sequence ID" value="XM_041434660.1"/>
</dbReference>
<protein>
    <submittedName>
        <fullName evidence="2">Uncharacterized protein</fullName>
    </submittedName>
</protein>
<feature type="compositionally biased region" description="Basic residues" evidence="1">
    <location>
        <begin position="88"/>
        <end position="100"/>
    </location>
</feature>
<dbReference type="EMBL" id="JABBWM010000287">
    <property type="protein sequence ID" value="KAG2083238.1"/>
    <property type="molecule type" value="Genomic_DNA"/>
</dbReference>
<dbReference type="Proteomes" id="UP000823399">
    <property type="component" value="Unassembled WGS sequence"/>
</dbReference>
<keyword evidence="3" id="KW-1185">Reference proteome</keyword>
<feature type="compositionally biased region" description="Low complexity" evidence="1">
    <location>
        <begin position="75"/>
        <end position="86"/>
    </location>
</feature>
<feature type="compositionally biased region" description="Basic and acidic residues" evidence="1">
    <location>
        <begin position="43"/>
        <end position="52"/>
    </location>
</feature>
<name>A0A9P7ER96_9AGAM</name>
<dbReference type="AlphaFoldDB" id="A0A9P7ER96"/>
<reference evidence="2" key="1">
    <citation type="journal article" date="2020" name="New Phytol.">
        <title>Comparative genomics reveals dynamic genome evolution in host specialist ectomycorrhizal fungi.</title>
        <authorList>
            <person name="Lofgren L.A."/>
            <person name="Nguyen N.H."/>
            <person name="Vilgalys R."/>
            <person name="Ruytinx J."/>
            <person name="Liao H.L."/>
            <person name="Branco S."/>
            <person name="Kuo A."/>
            <person name="LaButti K."/>
            <person name="Lipzen A."/>
            <person name="Andreopoulos W."/>
            <person name="Pangilinan J."/>
            <person name="Riley R."/>
            <person name="Hundley H."/>
            <person name="Na H."/>
            <person name="Barry K."/>
            <person name="Grigoriev I.V."/>
            <person name="Stajich J.E."/>
            <person name="Kennedy P.G."/>
        </authorList>
    </citation>
    <scope>NUCLEOTIDE SEQUENCE</scope>
    <source>
        <strain evidence="2">FC423</strain>
    </source>
</reference>
<gene>
    <name evidence="2" type="ORF">F5147DRAFT_660235</name>
</gene>
<comment type="caution">
    <text evidence="2">The sequence shown here is derived from an EMBL/GenBank/DDBJ whole genome shotgun (WGS) entry which is preliminary data.</text>
</comment>
<organism evidence="2 3">
    <name type="scientific">Suillus discolor</name>
    <dbReference type="NCBI Taxonomy" id="1912936"/>
    <lineage>
        <taxon>Eukaryota</taxon>
        <taxon>Fungi</taxon>
        <taxon>Dikarya</taxon>
        <taxon>Basidiomycota</taxon>
        <taxon>Agaricomycotina</taxon>
        <taxon>Agaricomycetes</taxon>
        <taxon>Agaricomycetidae</taxon>
        <taxon>Boletales</taxon>
        <taxon>Suillineae</taxon>
        <taxon>Suillaceae</taxon>
        <taxon>Suillus</taxon>
    </lineage>
</organism>
<evidence type="ECO:0000313" key="3">
    <source>
        <dbReference type="Proteomes" id="UP000823399"/>
    </source>
</evidence>
<feature type="region of interest" description="Disordered" evidence="1">
    <location>
        <begin position="1"/>
        <end position="140"/>
    </location>
</feature>
<feature type="compositionally biased region" description="Basic residues" evidence="1">
    <location>
        <begin position="289"/>
        <end position="301"/>
    </location>
</feature>
<proteinExistence type="predicted"/>
<evidence type="ECO:0000256" key="1">
    <source>
        <dbReference type="SAM" id="MobiDB-lite"/>
    </source>
</evidence>
<dbReference type="GeneID" id="64696919"/>
<feature type="compositionally biased region" description="Polar residues" evidence="1">
    <location>
        <begin position="244"/>
        <end position="253"/>
    </location>
</feature>
<feature type="compositionally biased region" description="Polar residues" evidence="1">
    <location>
        <begin position="54"/>
        <end position="68"/>
    </location>
</feature>
<feature type="region of interest" description="Disordered" evidence="1">
    <location>
        <begin position="272"/>
        <end position="352"/>
    </location>
</feature>
<evidence type="ECO:0000313" key="2">
    <source>
        <dbReference type="EMBL" id="KAG2083238.1"/>
    </source>
</evidence>